<dbReference type="PANTHER" id="PTHR48229">
    <property type="entry name" value="CAIB/BAIF FAMILY ENZYME (AFU_ORTHOLOGUE AFUA_1G05360)-RELATED"/>
    <property type="match status" value="1"/>
</dbReference>
<dbReference type="PANTHER" id="PTHR48229:SF1">
    <property type="entry name" value="ALPHA METHYLACYL-COA RACEMASE-RELATED"/>
    <property type="match status" value="1"/>
</dbReference>
<sequence length="225" mass="24605">MHILKSHLPYYKMQVTGLAWEQGRFLGLDEPVVPPFPISDYGTGCMGAIAALTGLYHRAKSGGSWHCRASLMHYDLLLIGMGQYPDDVKRFLLHGAGGQEKETENGQAPNKKTDSNHSSGTSAKTKTNANVPEFPRDIRHSHSVDQISGSALQMMRRRHPDFFAQLPGMMETWHSAGFGAEVVVVQPVAQIEGVELAYSRGSRPNGSDAPDWDGFDGPGKDVKVT</sequence>
<feature type="region of interest" description="Disordered" evidence="2">
    <location>
        <begin position="199"/>
        <end position="225"/>
    </location>
</feature>
<comment type="similarity">
    <text evidence="1">Belongs to the CoA-transferase III family.</text>
</comment>
<reference evidence="3" key="1">
    <citation type="submission" date="2021-01" db="EMBL/GenBank/DDBJ databases">
        <title>Deciphering the adaptive evolutionary patterns associated with biogeogrpahic diversity in the finger millet blast pathogen Magnaporthe oryzae in Eastern Africa.</title>
        <authorList>
            <person name="Onyema G."/>
            <person name="Shittu T.A."/>
            <person name="Dodsworth S."/>
            <person name="Devilliers S."/>
            <person name="Muthumeenakshi S."/>
            <person name="Sreenivasaprasad S."/>
        </authorList>
    </citation>
    <scope>NUCLEOTIDE SEQUENCE</scope>
    <source>
        <strain evidence="3">D15/s37</strain>
    </source>
</reference>
<name>A0ABQ8NRC9_PYRGI</name>
<dbReference type="InterPro" id="IPR023606">
    <property type="entry name" value="CoA-Trfase_III_dom_1_sf"/>
</dbReference>
<dbReference type="InterPro" id="IPR003673">
    <property type="entry name" value="CoA-Trfase_fam_III"/>
</dbReference>
<dbReference type="EMBL" id="JABSND010000044">
    <property type="protein sequence ID" value="KAI6300974.1"/>
    <property type="molecule type" value="Genomic_DNA"/>
</dbReference>
<dbReference type="Proteomes" id="UP001059893">
    <property type="component" value="Unassembled WGS sequence"/>
</dbReference>
<dbReference type="Pfam" id="PF02515">
    <property type="entry name" value="CoA_transf_3"/>
    <property type="match status" value="1"/>
</dbReference>
<dbReference type="Gene3D" id="3.40.50.10540">
    <property type="entry name" value="Crotonobetainyl-coa:carnitine coa-transferase, domain 1"/>
    <property type="match status" value="1"/>
</dbReference>
<evidence type="ECO:0000256" key="1">
    <source>
        <dbReference type="ARBA" id="ARBA00008383"/>
    </source>
</evidence>
<evidence type="ECO:0000313" key="4">
    <source>
        <dbReference type="Proteomes" id="UP001059893"/>
    </source>
</evidence>
<evidence type="ECO:0008006" key="5">
    <source>
        <dbReference type="Google" id="ProtNLM"/>
    </source>
</evidence>
<gene>
    <name evidence="3" type="ORF">MCOR33_003455</name>
</gene>
<feature type="region of interest" description="Disordered" evidence="2">
    <location>
        <begin position="99"/>
        <end position="134"/>
    </location>
</feature>
<evidence type="ECO:0000256" key="2">
    <source>
        <dbReference type="SAM" id="MobiDB-lite"/>
    </source>
</evidence>
<dbReference type="InterPro" id="IPR052985">
    <property type="entry name" value="CoA-trans_III_biosynth/detox"/>
</dbReference>
<keyword evidence="4" id="KW-1185">Reference proteome</keyword>
<comment type="caution">
    <text evidence="3">The sequence shown here is derived from an EMBL/GenBank/DDBJ whole genome shotgun (WGS) entry which is preliminary data.</text>
</comment>
<proteinExistence type="inferred from homology"/>
<evidence type="ECO:0000313" key="3">
    <source>
        <dbReference type="EMBL" id="KAI6300974.1"/>
    </source>
</evidence>
<accession>A0ABQ8NRC9</accession>
<organism evidence="3 4">
    <name type="scientific">Pyricularia grisea</name>
    <name type="common">Crabgrass-specific blast fungus</name>
    <name type="synonym">Magnaporthe grisea</name>
    <dbReference type="NCBI Taxonomy" id="148305"/>
    <lineage>
        <taxon>Eukaryota</taxon>
        <taxon>Fungi</taxon>
        <taxon>Dikarya</taxon>
        <taxon>Ascomycota</taxon>
        <taxon>Pezizomycotina</taxon>
        <taxon>Sordariomycetes</taxon>
        <taxon>Sordariomycetidae</taxon>
        <taxon>Magnaporthales</taxon>
        <taxon>Pyriculariaceae</taxon>
        <taxon>Pyricularia</taxon>
    </lineage>
</organism>
<feature type="compositionally biased region" description="Polar residues" evidence="2">
    <location>
        <begin position="105"/>
        <end position="130"/>
    </location>
</feature>
<protein>
    <recommendedName>
        <fullName evidence="5">CoA-transferase family III</fullName>
    </recommendedName>
</protein>
<dbReference type="SUPFAM" id="SSF89796">
    <property type="entry name" value="CoA-transferase family III (CaiB/BaiF)"/>
    <property type="match status" value="1"/>
</dbReference>